<dbReference type="Proteomes" id="UP000286862">
    <property type="component" value="Unassembled WGS sequence"/>
</dbReference>
<organism evidence="2 3">
    <name type="scientific">Candidatus Electrothrix marina</name>
    <dbReference type="NCBI Taxonomy" id="1859130"/>
    <lineage>
        <taxon>Bacteria</taxon>
        <taxon>Pseudomonadati</taxon>
        <taxon>Thermodesulfobacteriota</taxon>
        <taxon>Desulfobulbia</taxon>
        <taxon>Desulfobulbales</taxon>
        <taxon>Desulfobulbaceae</taxon>
        <taxon>Candidatus Electrothrix</taxon>
    </lineage>
</organism>
<dbReference type="Gene3D" id="1.10.150.130">
    <property type="match status" value="1"/>
</dbReference>
<reference evidence="2 3" key="1">
    <citation type="submission" date="2017-01" db="EMBL/GenBank/DDBJ databases">
        <title>The cable genome- insights into the physiology and evolution of filamentous bacteria capable of sulfide oxidation via long distance electron transfer.</title>
        <authorList>
            <person name="Schreiber L."/>
            <person name="Bjerg J.T."/>
            <person name="Boggild A."/>
            <person name="Van De Vossenberg J."/>
            <person name="Meysman F."/>
            <person name="Nielsen L.P."/>
            <person name="Schramm A."/>
            <person name="Kjeldsen K.U."/>
        </authorList>
    </citation>
    <scope>NUCLEOTIDE SEQUENCE [LARGE SCALE GENOMIC DNA]</scope>
    <source>
        <strain evidence="2">A2</strain>
    </source>
</reference>
<accession>A0A3S3QDK0</accession>
<gene>
    <name evidence="2" type="ORF">VT99_13132</name>
</gene>
<name>A0A3S3QDK0_9BACT</name>
<proteinExistence type="predicted"/>
<sequence length="175" mass="20515">MEQVNSGDGMKVLMQVVRYRQTLKQRSIKMDDYEKWERDCKKIKKANKGLLNEFEAWLKSSGLSEKTIKKHLENVDFYLNEYLLYEDAIEAKDGAGDVGMFLGYWFIKKAMWASKSSIKSNATSLKKFYTFMLENGLIKKEALTDLKQRIKEEMPEWLATLARYDDPSVEDVWLV</sequence>
<evidence type="ECO:0000313" key="2">
    <source>
        <dbReference type="EMBL" id="RWX44645.1"/>
    </source>
</evidence>
<dbReference type="InterPro" id="IPR010998">
    <property type="entry name" value="Integrase_recombinase_N"/>
</dbReference>
<dbReference type="EMBL" id="MTKQ01000313">
    <property type="protein sequence ID" value="RWX44645.1"/>
    <property type="molecule type" value="Genomic_DNA"/>
</dbReference>
<evidence type="ECO:0000313" key="3">
    <source>
        <dbReference type="Proteomes" id="UP000286862"/>
    </source>
</evidence>
<evidence type="ECO:0000256" key="1">
    <source>
        <dbReference type="ARBA" id="ARBA00023125"/>
    </source>
</evidence>
<protein>
    <recommendedName>
        <fullName evidence="4">Phage integrase, N-terminal SAM-like domain</fullName>
    </recommendedName>
</protein>
<evidence type="ECO:0008006" key="4">
    <source>
        <dbReference type="Google" id="ProtNLM"/>
    </source>
</evidence>
<comment type="caution">
    <text evidence="2">The sequence shown here is derived from an EMBL/GenBank/DDBJ whole genome shotgun (WGS) entry which is preliminary data.</text>
</comment>
<dbReference type="GO" id="GO:0003677">
    <property type="term" value="F:DNA binding"/>
    <property type="evidence" value="ECO:0007669"/>
    <property type="project" value="UniProtKB-KW"/>
</dbReference>
<dbReference type="AlphaFoldDB" id="A0A3S3QDK0"/>
<keyword evidence="1" id="KW-0238">DNA-binding</keyword>